<evidence type="ECO:0000259" key="9">
    <source>
        <dbReference type="Pfam" id="PF07731"/>
    </source>
</evidence>
<evidence type="ECO:0000256" key="2">
    <source>
        <dbReference type="ARBA" id="ARBA00022723"/>
    </source>
</evidence>
<dbReference type="SUPFAM" id="SSF49503">
    <property type="entry name" value="Cupredoxins"/>
    <property type="match status" value="3"/>
</dbReference>
<feature type="domain" description="Plastocyanin-like" evidence="8">
    <location>
        <begin position="167"/>
        <end position="311"/>
    </location>
</feature>
<comment type="caution">
    <text evidence="11">The sequence shown here is derived from an EMBL/GenBank/DDBJ whole genome shotgun (WGS) entry which is preliminary data.</text>
</comment>
<gene>
    <name evidence="11" type="ORF">VKT23_010663</name>
</gene>
<evidence type="ECO:0000256" key="3">
    <source>
        <dbReference type="ARBA" id="ARBA00023002"/>
    </source>
</evidence>
<evidence type="ECO:0000256" key="4">
    <source>
        <dbReference type="ARBA" id="ARBA00023008"/>
    </source>
</evidence>
<dbReference type="CDD" id="cd13903">
    <property type="entry name" value="CuRO_3_Tv-LCC_like"/>
    <property type="match status" value="1"/>
</dbReference>
<keyword evidence="7" id="KW-0732">Signal</keyword>
<keyword evidence="6" id="KW-0325">Glycoprotein</keyword>
<proteinExistence type="inferred from homology"/>
<feature type="signal peptide" evidence="7">
    <location>
        <begin position="1"/>
        <end position="18"/>
    </location>
</feature>
<dbReference type="PANTHER" id="PTHR11709">
    <property type="entry name" value="MULTI-COPPER OXIDASE"/>
    <property type="match status" value="1"/>
</dbReference>
<keyword evidence="5" id="KW-1015">Disulfide bond</keyword>
<evidence type="ECO:0000259" key="8">
    <source>
        <dbReference type="Pfam" id="PF00394"/>
    </source>
</evidence>
<dbReference type="InterPro" id="IPR001117">
    <property type="entry name" value="Cu-oxidase_2nd"/>
</dbReference>
<dbReference type="PANTHER" id="PTHR11709:SF511">
    <property type="entry name" value="LACCASE"/>
    <property type="match status" value="1"/>
</dbReference>
<evidence type="ECO:0000313" key="11">
    <source>
        <dbReference type="EMBL" id="KAK7456415.1"/>
    </source>
</evidence>
<dbReference type="Pfam" id="PF07731">
    <property type="entry name" value="Cu-oxidase_2"/>
    <property type="match status" value="1"/>
</dbReference>
<dbReference type="InterPro" id="IPR011706">
    <property type="entry name" value="Cu-oxidase_C"/>
</dbReference>
<evidence type="ECO:0000256" key="7">
    <source>
        <dbReference type="SAM" id="SignalP"/>
    </source>
</evidence>
<dbReference type="InterPro" id="IPR008972">
    <property type="entry name" value="Cupredoxin"/>
</dbReference>
<organism evidence="11 12">
    <name type="scientific">Marasmiellus scandens</name>
    <dbReference type="NCBI Taxonomy" id="2682957"/>
    <lineage>
        <taxon>Eukaryota</taxon>
        <taxon>Fungi</taxon>
        <taxon>Dikarya</taxon>
        <taxon>Basidiomycota</taxon>
        <taxon>Agaricomycotina</taxon>
        <taxon>Agaricomycetes</taxon>
        <taxon>Agaricomycetidae</taxon>
        <taxon>Agaricales</taxon>
        <taxon>Marasmiineae</taxon>
        <taxon>Omphalotaceae</taxon>
        <taxon>Marasmiellus</taxon>
    </lineage>
</organism>
<dbReference type="InterPro" id="IPR045087">
    <property type="entry name" value="Cu-oxidase_fam"/>
</dbReference>
<reference evidence="11 12" key="1">
    <citation type="submission" date="2024-01" db="EMBL/GenBank/DDBJ databases">
        <title>A draft genome for the cacao thread blight pathogen Marasmiellus scandens.</title>
        <authorList>
            <person name="Baruah I.K."/>
            <person name="Leung J."/>
            <person name="Bukari Y."/>
            <person name="Amoako-Attah I."/>
            <person name="Meinhardt L.W."/>
            <person name="Bailey B.A."/>
            <person name="Cohen S.P."/>
        </authorList>
    </citation>
    <scope>NUCLEOTIDE SEQUENCE [LARGE SCALE GENOMIC DNA]</scope>
    <source>
        <strain evidence="11 12">GH-19</strain>
    </source>
</reference>
<dbReference type="PROSITE" id="PS00080">
    <property type="entry name" value="MULTICOPPER_OXIDASE2"/>
    <property type="match status" value="1"/>
</dbReference>
<keyword evidence="12" id="KW-1185">Reference proteome</keyword>
<dbReference type="InterPro" id="IPR033138">
    <property type="entry name" value="Cu_oxidase_CS"/>
</dbReference>
<accession>A0ABR1JBS6</accession>
<sequence>MVLSLLLFTSYLSSIAYGVQVIKNNGNLHVVNKKLAPDGFPRDTVAAGVNPLVANTPGPLIQGKKGDHFSINVIDELSDPTMARSTSIHWHGLFQHGTNWADGPSGVNQCPIVPDHSFKYEFQVPDQAGTFWYHSHFRTQYCDGLRGPLIVYDPQDPHRNLYDVDDENTVITLADWFHVSTQTLVGATHSDSTLINGVGRYPGGPSVPLSVINVEHGKRYRMRLVSMSCDSRYVFSIDGHDMQIIEADAVNTQPLTVNSLEIYAAQRYSFVLHANQPIGNYRIRAQPPAATSLSVGFDGGINSAILRYKGAPHSEPTTNPPKPQDVVMLNDAQLAPLENPGAPGGHFPGGADKVLDLILGFDASTGSFLMNGTKFVPPNVPVLLQILSGTQRAQDLLPTGSVYGLPLNKTIEINLIPNNTVGGPHPFHLHGHAFDVVKNFDQKVPNYKNPVRRDVTPVNGTGVTTIRFRTDNPGPWFLHCHIDFHLDAGLAVVLAEDIPDIKSVNPVPAEWSKLCPIYDRLNPDQ</sequence>
<evidence type="ECO:0000313" key="12">
    <source>
        <dbReference type="Proteomes" id="UP001498398"/>
    </source>
</evidence>
<comment type="similarity">
    <text evidence="1">Belongs to the multicopper oxidase family.</text>
</comment>
<dbReference type="Pfam" id="PF00394">
    <property type="entry name" value="Cu-oxidase"/>
    <property type="match status" value="1"/>
</dbReference>
<dbReference type="InterPro" id="IPR011707">
    <property type="entry name" value="Cu-oxidase-like_N"/>
</dbReference>
<dbReference type="EMBL" id="JBANRG010000021">
    <property type="protein sequence ID" value="KAK7456415.1"/>
    <property type="molecule type" value="Genomic_DNA"/>
</dbReference>
<dbReference type="InterPro" id="IPR002355">
    <property type="entry name" value="Cu_oxidase_Cu_BS"/>
</dbReference>
<keyword evidence="2" id="KW-0479">Metal-binding</keyword>
<keyword evidence="3" id="KW-0560">Oxidoreductase</keyword>
<keyword evidence="4" id="KW-0186">Copper</keyword>
<feature type="domain" description="Plastocyanin-like" evidence="9">
    <location>
        <begin position="376"/>
        <end position="497"/>
    </location>
</feature>
<evidence type="ECO:0000256" key="1">
    <source>
        <dbReference type="ARBA" id="ARBA00010609"/>
    </source>
</evidence>
<dbReference type="Gene3D" id="2.60.40.420">
    <property type="entry name" value="Cupredoxins - blue copper proteins"/>
    <property type="match status" value="3"/>
</dbReference>
<feature type="domain" description="Plastocyanin-like" evidence="10">
    <location>
        <begin position="55"/>
        <end position="155"/>
    </location>
</feature>
<dbReference type="PROSITE" id="PS00079">
    <property type="entry name" value="MULTICOPPER_OXIDASE1"/>
    <property type="match status" value="2"/>
</dbReference>
<evidence type="ECO:0000256" key="6">
    <source>
        <dbReference type="ARBA" id="ARBA00023180"/>
    </source>
</evidence>
<protein>
    <recommendedName>
        <fullName evidence="13">Laccase</fullName>
    </recommendedName>
</protein>
<feature type="chain" id="PRO_5045162829" description="Laccase" evidence="7">
    <location>
        <begin position="19"/>
        <end position="525"/>
    </location>
</feature>
<evidence type="ECO:0008006" key="13">
    <source>
        <dbReference type="Google" id="ProtNLM"/>
    </source>
</evidence>
<evidence type="ECO:0000256" key="5">
    <source>
        <dbReference type="ARBA" id="ARBA00023157"/>
    </source>
</evidence>
<name>A0ABR1JBS6_9AGAR</name>
<evidence type="ECO:0000259" key="10">
    <source>
        <dbReference type="Pfam" id="PF07732"/>
    </source>
</evidence>
<dbReference type="Pfam" id="PF07732">
    <property type="entry name" value="Cu-oxidase_3"/>
    <property type="match status" value="1"/>
</dbReference>
<dbReference type="Proteomes" id="UP001498398">
    <property type="component" value="Unassembled WGS sequence"/>
</dbReference>